<name>A0A4Z2FZG2_9TELE</name>
<sequence>MDGWRDEEPPGEVTQFEPTVSCSVTSSATSSSFHLSASSSLRHLHLYAQESLKKQTDTAAATYFDLMFAEETSFCCLPLYCTLLFS</sequence>
<dbReference type="Proteomes" id="UP000314294">
    <property type="component" value="Unassembled WGS sequence"/>
</dbReference>
<evidence type="ECO:0000313" key="3">
    <source>
        <dbReference type="Proteomes" id="UP000314294"/>
    </source>
</evidence>
<evidence type="ECO:0000256" key="1">
    <source>
        <dbReference type="SAM" id="MobiDB-lite"/>
    </source>
</evidence>
<organism evidence="2 3">
    <name type="scientific">Liparis tanakae</name>
    <name type="common">Tanaka's snailfish</name>
    <dbReference type="NCBI Taxonomy" id="230148"/>
    <lineage>
        <taxon>Eukaryota</taxon>
        <taxon>Metazoa</taxon>
        <taxon>Chordata</taxon>
        <taxon>Craniata</taxon>
        <taxon>Vertebrata</taxon>
        <taxon>Euteleostomi</taxon>
        <taxon>Actinopterygii</taxon>
        <taxon>Neopterygii</taxon>
        <taxon>Teleostei</taxon>
        <taxon>Neoteleostei</taxon>
        <taxon>Acanthomorphata</taxon>
        <taxon>Eupercaria</taxon>
        <taxon>Perciformes</taxon>
        <taxon>Cottioidei</taxon>
        <taxon>Cottales</taxon>
        <taxon>Liparidae</taxon>
        <taxon>Liparis</taxon>
    </lineage>
</organism>
<feature type="region of interest" description="Disordered" evidence="1">
    <location>
        <begin position="1"/>
        <end position="20"/>
    </location>
</feature>
<evidence type="ECO:0000313" key="2">
    <source>
        <dbReference type="EMBL" id="TNN46617.1"/>
    </source>
</evidence>
<dbReference type="EMBL" id="SRLO01000781">
    <property type="protein sequence ID" value="TNN46617.1"/>
    <property type="molecule type" value="Genomic_DNA"/>
</dbReference>
<protein>
    <submittedName>
        <fullName evidence="2">Uncharacterized protein</fullName>
    </submittedName>
</protein>
<comment type="caution">
    <text evidence="2">The sequence shown here is derived from an EMBL/GenBank/DDBJ whole genome shotgun (WGS) entry which is preliminary data.</text>
</comment>
<keyword evidence="3" id="KW-1185">Reference proteome</keyword>
<accession>A0A4Z2FZG2</accession>
<proteinExistence type="predicted"/>
<gene>
    <name evidence="2" type="ORF">EYF80_043204</name>
</gene>
<dbReference type="AlphaFoldDB" id="A0A4Z2FZG2"/>
<reference evidence="2 3" key="1">
    <citation type="submission" date="2019-03" db="EMBL/GenBank/DDBJ databases">
        <title>First draft genome of Liparis tanakae, snailfish: a comprehensive survey of snailfish specific genes.</title>
        <authorList>
            <person name="Kim W."/>
            <person name="Song I."/>
            <person name="Jeong J.-H."/>
            <person name="Kim D."/>
            <person name="Kim S."/>
            <person name="Ryu S."/>
            <person name="Song J.Y."/>
            <person name="Lee S.K."/>
        </authorList>
    </citation>
    <scope>NUCLEOTIDE SEQUENCE [LARGE SCALE GENOMIC DNA]</scope>
    <source>
        <tissue evidence="2">Muscle</tissue>
    </source>
</reference>